<keyword evidence="3 4" id="KW-0998">Cell outer membrane</keyword>
<gene>
    <name evidence="4" type="primary">lptD</name>
    <name evidence="7" type="ORF">HQ394_03200</name>
</gene>
<dbReference type="RefSeq" id="WP_190261995.1">
    <property type="nucleotide sequence ID" value="NZ_CP053923.1"/>
</dbReference>
<comment type="subcellular location">
    <subcellularLocation>
        <location evidence="4">Cell outer membrane</location>
    </subcellularLocation>
</comment>
<dbReference type="HAMAP" id="MF_01411">
    <property type="entry name" value="LPS_assembly_LptD"/>
    <property type="match status" value="1"/>
</dbReference>
<organism evidence="7 8">
    <name type="scientific">Defluviicoccus vanus</name>
    <dbReference type="NCBI Taxonomy" id="111831"/>
    <lineage>
        <taxon>Bacteria</taxon>
        <taxon>Pseudomonadati</taxon>
        <taxon>Pseudomonadota</taxon>
        <taxon>Alphaproteobacteria</taxon>
        <taxon>Rhodospirillales</taxon>
        <taxon>Rhodospirillaceae</taxon>
        <taxon>Defluviicoccus</taxon>
    </lineage>
</organism>
<evidence type="ECO:0000259" key="5">
    <source>
        <dbReference type="Pfam" id="PF03968"/>
    </source>
</evidence>
<keyword evidence="8" id="KW-1185">Reference proteome</keyword>
<feature type="chain" id="PRO_5029055925" description="LPS-assembly protein LptD" evidence="4">
    <location>
        <begin position="30"/>
        <end position="717"/>
    </location>
</feature>
<dbReference type="InterPro" id="IPR050218">
    <property type="entry name" value="LptD"/>
</dbReference>
<proteinExistence type="inferred from homology"/>
<evidence type="ECO:0000256" key="1">
    <source>
        <dbReference type="ARBA" id="ARBA00022729"/>
    </source>
</evidence>
<dbReference type="Gene3D" id="2.60.450.10">
    <property type="entry name" value="Lipopolysaccharide (LPS) transport protein A like domain"/>
    <property type="match status" value="1"/>
</dbReference>
<dbReference type="KEGG" id="dvn:HQ394_03200"/>
<comment type="subunit">
    <text evidence="4">Component of the lipopolysaccharide transport and assembly complex.</text>
</comment>
<dbReference type="PANTHER" id="PTHR30189">
    <property type="entry name" value="LPS-ASSEMBLY PROTEIN"/>
    <property type="match status" value="1"/>
</dbReference>
<dbReference type="GO" id="GO:0043165">
    <property type="term" value="P:Gram-negative-bacterium-type cell outer membrane assembly"/>
    <property type="evidence" value="ECO:0007669"/>
    <property type="project" value="UniProtKB-UniRule"/>
</dbReference>
<feature type="signal peptide" evidence="4">
    <location>
        <begin position="1"/>
        <end position="29"/>
    </location>
</feature>
<feature type="domain" description="Organic solvent tolerance-like N-terminal" evidence="5">
    <location>
        <begin position="42"/>
        <end position="120"/>
    </location>
</feature>
<dbReference type="EMBL" id="CP053923">
    <property type="protein sequence ID" value="QNT68556.1"/>
    <property type="molecule type" value="Genomic_DNA"/>
</dbReference>
<dbReference type="Proteomes" id="UP000516369">
    <property type="component" value="Chromosome"/>
</dbReference>
<dbReference type="Pfam" id="PF04453">
    <property type="entry name" value="LptD"/>
    <property type="match status" value="1"/>
</dbReference>
<dbReference type="AlphaFoldDB" id="A0A7H1MYM0"/>
<comment type="caution">
    <text evidence="4">Lacks conserved residue(s) required for the propagation of feature annotation.</text>
</comment>
<protein>
    <recommendedName>
        <fullName evidence="4">LPS-assembly protein LptD</fullName>
    </recommendedName>
</protein>
<evidence type="ECO:0000256" key="3">
    <source>
        <dbReference type="ARBA" id="ARBA00023237"/>
    </source>
</evidence>
<comment type="similarity">
    <text evidence="4">Belongs to the LptD family.</text>
</comment>
<dbReference type="Pfam" id="PF03968">
    <property type="entry name" value="LptD_N"/>
    <property type="match status" value="1"/>
</dbReference>
<evidence type="ECO:0000259" key="6">
    <source>
        <dbReference type="Pfam" id="PF04453"/>
    </source>
</evidence>
<dbReference type="InterPro" id="IPR005653">
    <property type="entry name" value="OstA-like_N"/>
</dbReference>
<dbReference type="GO" id="GO:0009279">
    <property type="term" value="C:cell outer membrane"/>
    <property type="evidence" value="ECO:0007669"/>
    <property type="project" value="UniProtKB-SubCell"/>
</dbReference>
<dbReference type="GO" id="GO:1990351">
    <property type="term" value="C:transporter complex"/>
    <property type="evidence" value="ECO:0007669"/>
    <property type="project" value="TreeGrafter"/>
</dbReference>
<keyword evidence="2 4" id="KW-0472">Membrane</keyword>
<dbReference type="GO" id="GO:0015920">
    <property type="term" value="P:lipopolysaccharide transport"/>
    <property type="evidence" value="ECO:0007669"/>
    <property type="project" value="InterPro"/>
</dbReference>
<evidence type="ECO:0000256" key="2">
    <source>
        <dbReference type="ARBA" id="ARBA00023136"/>
    </source>
</evidence>
<sequence length="717" mass="79739" precursor="true">MPASFAAARRFACVVVLTIAALLPMAVIAAEGPSKEEPIVFEADLLTYDKERQIIEATGNVEARQQDQTLYADILIYDQVNDTITARGNVKLIQPDGQVTQADTFELSGDFKQGVADNIRAVFADGSRVTGSGGTRSDGVTNVIDAGTYTACRPCAEQPDRTPIWQVKAVKVTHNEVDKVIEFEQAWIEIGGVPVAYLPYFSRPDPTVHRKSGVLAPTFGFQSELGGLIRIPYFWAFADNQDLTFTPWIATAAYPVLEAEYRGSFTHSNVHATGTITQDTTGQLGGHIFADSRYDIDENWRAGLDTQRTFDRTYLRRYGISGQRTLVSRLYGENFTDRNYFVANAYAFQNLDENSQQETIPFVAPMLDYNFAGQEDPLGGFTSLDLNGVVLTRQEGTDTRRISARSQWDRPFIGPYGQLITLSAALWGDGYQVDDLELNGDNTYNGFSGRLFPSGAVTWSLPLITDGEMIQQTIEPIVQFVAAPDYGNSNRIPDEDSQDFELQDTNLFSLNPSPGRDRVLEGSRANYGIKWSGYAANDANASVLLGQSYRLSNTDTFGNDTGYDGNLSDFVSALQLQPRRYLALTYRNRVDSSDLSFKTNEVSTWFGVDALNMDVGYTQLAAQPSKNLEARDEISGTLRAKLSRHWSTRLNGTRDIKTNTQRTIGVEAAYEDECFLFSAGYIRHNYDDNDLNAQNVFLFRIFLKTLGDFKTGYKPTL</sequence>
<dbReference type="InterPro" id="IPR007543">
    <property type="entry name" value="LptD_C"/>
</dbReference>
<dbReference type="PANTHER" id="PTHR30189:SF1">
    <property type="entry name" value="LPS-ASSEMBLY PROTEIN LPTD"/>
    <property type="match status" value="1"/>
</dbReference>
<reference evidence="7 8" key="1">
    <citation type="submission" date="2020-05" db="EMBL/GenBank/DDBJ databases">
        <title>Complete closed genome sequence of Defluviicoccus vanus.</title>
        <authorList>
            <person name="Bessarab I."/>
            <person name="Arumugam K."/>
            <person name="Maszenan A.M."/>
            <person name="Seviour R.J."/>
            <person name="Williams R.B."/>
        </authorList>
    </citation>
    <scope>NUCLEOTIDE SEQUENCE [LARGE SCALE GENOMIC DNA]</scope>
    <source>
        <strain evidence="7 8">Ben 114</strain>
    </source>
</reference>
<comment type="function">
    <text evidence="4">Involved in the assembly of lipopolysaccharide (LPS) at the surface of the outer membrane.</text>
</comment>
<feature type="domain" description="LptD C-terminal" evidence="6">
    <location>
        <begin position="288"/>
        <end position="646"/>
    </location>
</feature>
<evidence type="ECO:0000313" key="7">
    <source>
        <dbReference type="EMBL" id="QNT68556.1"/>
    </source>
</evidence>
<name>A0A7H1MYM0_9PROT</name>
<keyword evidence="1 4" id="KW-0732">Signal</keyword>
<evidence type="ECO:0000256" key="4">
    <source>
        <dbReference type="HAMAP-Rule" id="MF_01411"/>
    </source>
</evidence>
<dbReference type="InterPro" id="IPR020889">
    <property type="entry name" value="LipoPS_assembly_LptD"/>
</dbReference>
<accession>A0A7H1MYM0</accession>
<evidence type="ECO:0000313" key="8">
    <source>
        <dbReference type="Proteomes" id="UP000516369"/>
    </source>
</evidence>